<proteinExistence type="predicted"/>
<dbReference type="OrthoDB" id="9765084at2"/>
<evidence type="ECO:0000256" key="3">
    <source>
        <dbReference type="ARBA" id="ARBA00022691"/>
    </source>
</evidence>
<evidence type="ECO:0000313" key="6">
    <source>
        <dbReference type="EMBL" id="PTM55000.1"/>
    </source>
</evidence>
<dbReference type="InterPro" id="IPR029063">
    <property type="entry name" value="SAM-dependent_MTases_sf"/>
</dbReference>
<dbReference type="GO" id="GO:0032259">
    <property type="term" value="P:methylation"/>
    <property type="evidence" value="ECO:0007669"/>
    <property type="project" value="UniProtKB-KW"/>
</dbReference>
<dbReference type="InterPro" id="IPR010251">
    <property type="entry name" value="Mg_prot_MeTrfase"/>
</dbReference>
<dbReference type="Pfam" id="PF07109">
    <property type="entry name" value="Mg-por_mtran_C"/>
    <property type="match status" value="1"/>
</dbReference>
<evidence type="ECO:0000259" key="5">
    <source>
        <dbReference type="Pfam" id="PF07109"/>
    </source>
</evidence>
<dbReference type="PANTHER" id="PTHR43464:SF19">
    <property type="entry name" value="UBIQUINONE BIOSYNTHESIS O-METHYLTRANSFERASE, MITOCHONDRIAL"/>
    <property type="match status" value="1"/>
</dbReference>
<reference evidence="6 7" key="1">
    <citation type="submission" date="2018-04" db="EMBL/GenBank/DDBJ databases">
        <title>Genomic Encyclopedia of Archaeal and Bacterial Type Strains, Phase II (KMG-II): from individual species to whole genera.</title>
        <authorList>
            <person name="Goeker M."/>
        </authorList>
    </citation>
    <scope>NUCLEOTIDE SEQUENCE [LARGE SCALE GENOMIC DNA]</scope>
    <source>
        <strain evidence="6 7">DSM 25521</strain>
    </source>
</reference>
<dbReference type="PROSITE" id="PS51556">
    <property type="entry name" value="SAM_MT_MG_PIX"/>
    <property type="match status" value="1"/>
</dbReference>
<keyword evidence="7" id="KW-1185">Reference proteome</keyword>
<dbReference type="NCBIfam" id="TIGR02021">
    <property type="entry name" value="BchM-ChlM"/>
    <property type="match status" value="1"/>
</dbReference>
<sequence>MPTVTYRDRRHELETYFDRTAVEAWKRLTSDAPVGRIRATVRAGRDTMRSTLLSWLPDDLRGARILDAGCGTGALAVEAARRGAEVVAIDLSATLVGLARERTANTAMPGRIDFRVGDFLDPLLGRFDHVVAMDSLIHYRADDMVRVLAQLSRQTGSSILFTFAPRTALLGAMHAVGRLFPRGDRAPAIEPVSEGGLARRIAADATIGSWGQARTIKVARGFYISQALELVRP</sequence>
<dbReference type="RefSeq" id="WP_108177814.1">
    <property type="nucleotide sequence ID" value="NZ_JAIESU010000032.1"/>
</dbReference>
<protein>
    <recommendedName>
        <fullName evidence="4">Magnesium protoporphyrin IX methyltransferase</fullName>
        <ecNumber evidence="4">2.1.1.11</ecNumber>
    </recommendedName>
</protein>
<dbReference type="GO" id="GO:0015995">
    <property type="term" value="P:chlorophyll biosynthetic process"/>
    <property type="evidence" value="ECO:0007669"/>
    <property type="project" value="UniProtKB-UniRule"/>
</dbReference>
<evidence type="ECO:0000256" key="1">
    <source>
        <dbReference type="ARBA" id="ARBA00022603"/>
    </source>
</evidence>
<dbReference type="SUPFAM" id="SSF53335">
    <property type="entry name" value="S-adenosyl-L-methionine-dependent methyltransferases"/>
    <property type="match status" value="1"/>
</dbReference>
<dbReference type="Gene3D" id="3.40.50.150">
    <property type="entry name" value="Vaccinia Virus protein VP39"/>
    <property type="match status" value="1"/>
</dbReference>
<dbReference type="EMBL" id="PZZL01000005">
    <property type="protein sequence ID" value="PTM55000.1"/>
    <property type="molecule type" value="Genomic_DNA"/>
</dbReference>
<keyword evidence="2 6" id="KW-0808">Transferase</keyword>
<dbReference type="AlphaFoldDB" id="A0A2T4Z2K6"/>
<evidence type="ECO:0000256" key="2">
    <source>
        <dbReference type="ARBA" id="ARBA00022679"/>
    </source>
</evidence>
<evidence type="ECO:0000313" key="7">
    <source>
        <dbReference type="Proteomes" id="UP000241808"/>
    </source>
</evidence>
<dbReference type="EC" id="2.1.1.11" evidence="4"/>
<dbReference type="Proteomes" id="UP000241808">
    <property type="component" value="Unassembled WGS sequence"/>
</dbReference>
<dbReference type="GO" id="GO:0046406">
    <property type="term" value="F:magnesium protoporphyrin IX methyltransferase activity"/>
    <property type="evidence" value="ECO:0007669"/>
    <property type="project" value="UniProtKB-UniRule"/>
</dbReference>
<comment type="caution">
    <text evidence="6">The sequence shown here is derived from an EMBL/GenBank/DDBJ whole genome shotgun (WGS) entry which is preliminary data.</text>
</comment>
<name>A0A2T4Z2K6_9HYPH</name>
<dbReference type="PANTHER" id="PTHR43464">
    <property type="entry name" value="METHYLTRANSFERASE"/>
    <property type="match status" value="1"/>
</dbReference>
<gene>
    <name evidence="6" type="ORF">C8P69_105150</name>
</gene>
<dbReference type="Pfam" id="PF03602">
    <property type="entry name" value="Cons_hypoth95"/>
    <property type="match status" value="1"/>
</dbReference>
<accession>A0A2T4Z2K6</accession>
<feature type="domain" description="Magnesium-protoporphyrin IX methyltransferase C-terminal" evidence="5">
    <location>
        <begin position="132"/>
        <end position="232"/>
    </location>
</feature>
<evidence type="ECO:0000256" key="4">
    <source>
        <dbReference type="NCBIfam" id="TIGR02021"/>
    </source>
</evidence>
<organism evidence="6 7">
    <name type="scientific">Phreatobacter oligotrophus</name>
    <dbReference type="NCBI Taxonomy" id="1122261"/>
    <lineage>
        <taxon>Bacteria</taxon>
        <taxon>Pseudomonadati</taxon>
        <taxon>Pseudomonadota</taxon>
        <taxon>Alphaproteobacteria</taxon>
        <taxon>Hyphomicrobiales</taxon>
        <taxon>Phreatobacteraceae</taxon>
        <taxon>Phreatobacter</taxon>
    </lineage>
</organism>
<dbReference type="InterPro" id="IPR010940">
    <property type="entry name" value="Mg_prot_MeTrfase_C"/>
</dbReference>
<keyword evidence="1 6" id="KW-0489">Methyltransferase</keyword>
<keyword evidence="3" id="KW-0949">S-adenosyl-L-methionine</keyword>
<dbReference type="CDD" id="cd02440">
    <property type="entry name" value="AdoMet_MTases"/>
    <property type="match status" value="1"/>
</dbReference>